<organism evidence="1 2">
    <name type="scientific">Mycena albidolilacea</name>
    <dbReference type="NCBI Taxonomy" id="1033008"/>
    <lineage>
        <taxon>Eukaryota</taxon>
        <taxon>Fungi</taxon>
        <taxon>Dikarya</taxon>
        <taxon>Basidiomycota</taxon>
        <taxon>Agaricomycotina</taxon>
        <taxon>Agaricomycetes</taxon>
        <taxon>Agaricomycetidae</taxon>
        <taxon>Agaricales</taxon>
        <taxon>Marasmiineae</taxon>
        <taxon>Mycenaceae</taxon>
        <taxon>Mycena</taxon>
    </lineage>
</organism>
<dbReference type="EMBL" id="JARIHO010000013">
    <property type="protein sequence ID" value="KAJ7351452.1"/>
    <property type="molecule type" value="Genomic_DNA"/>
</dbReference>
<evidence type="ECO:0000313" key="1">
    <source>
        <dbReference type="EMBL" id="KAJ7351452.1"/>
    </source>
</evidence>
<dbReference type="AlphaFoldDB" id="A0AAD7A7Q9"/>
<sequence length="255" mass="28262">MPEAAPERYYEFLGTPTGLSSPCFPIQHTADCEWLGSAETLSRTQILSWTLSIFGKLLTGWLKLNPPGRWGMNIYSYISDPRLGANLGRQLRAEVWAVPYGTRSVPFLMVLPTLRLLFLGSPTFFRLVCRPRVYLRIPVCTPTAVYGNGIPSLRAAPTHICQAPIDLVRFADILCVHHRAISGANLIGGVTTELLSRTTVKDKRTTGGVFQTENRLPGPRFQPVIHQTCLRPSRNIENVCQPNHSRGSPPPAFAV</sequence>
<protein>
    <submittedName>
        <fullName evidence="1">Uncharacterized protein</fullName>
    </submittedName>
</protein>
<accession>A0AAD7A7Q9</accession>
<keyword evidence="2" id="KW-1185">Reference proteome</keyword>
<comment type="caution">
    <text evidence="1">The sequence shown here is derived from an EMBL/GenBank/DDBJ whole genome shotgun (WGS) entry which is preliminary data.</text>
</comment>
<evidence type="ECO:0000313" key="2">
    <source>
        <dbReference type="Proteomes" id="UP001218218"/>
    </source>
</evidence>
<reference evidence="1" key="1">
    <citation type="submission" date="2023-03" db="EMBL/GenBank/DDBJ databases">
        <title>Massive genome expansion in bonnet fungi (Mycena s.s.) driven by repeated elements and novel gene families across ecological guilds.</title>
        <authorList>
            <consortium name="Lawrence Berkeley National Laboratory"/>
            <person name="Harder C.B."/>
            <person name="Miyauchi S."/>
            <person name="Viragh M."/>
            <person name="Kuo A."/>
            <person name="Thoen E."/>
            <person name="Andreopoulos B."/>
            <person name="Lu D."/>
            <person name="Skrede I."/>
            <person name="Drula E."/>
            <person name="Henrissat B."/>
            <person name="Morin E."/>
            <person name="Kohler A."/>
            <person name="Barry K."/>
            <person name="LaButti K."/>
            <person name="Morin E."/>
            <person name="Salamov A."/>
            <person name="Lipzen A."/>
            <person name="Mereny Z."/>
            <person name="Hegedus B."/>
            <person name="Baldrian P."/>
            <person name="Stursova M."/>
            <person name="Weitz H."/>
            <person name="Taylor A."/>
            <person name="Grigoriev I.V."/>
            <person name="Nagy L.G."/>
            <person name="Martin F."/>
            <person name="Kauserud H."/>
        </authorList>
    </citation>
    <scope>NUCLEOTIDE SEQUENCE</scope>
    <source>
        <strain evidence="1">CBHHK002</strain>
    </source>
</reference>
<dbReference type="Proteomes" id="UP001218218">
    <property type="component" value="Unassembled WGS sequence"/>
</dbReference>
<name>A0AAD7A7Q9_9AGAR</name>
<proteinExistence type="predicted"/>
<gene>
    <name evidence="1" type="ORF">DFH08DRAFT_806177</name>
</gene>